<keyword evidence="2" id="KW-1185">Reference proteome</keyword>
<evidence type="ECO:0000313" key="2">
    <source>
        <dbReference type="Proteomes" id="UP001153332"/>
    </source>
</evidence>
<comment type="caution">
    <text evidence="1">The sequence shown here is derived from an EMBL/GenBank/DDBJ whole genome shotgun (WGS) entry which is preliminary data.</text>
</comment>
<name>A0ACC2JVL3_9PEZI</name>
<organism evidence="1 2">
    <name type="scientific">Lasiodiplodia mahajangana</name>
    <dbReference type="NCBI Taxonomy" id="1108764"/>
    <lineage>
        <taxon>Eukaryota</taxon>
        <taxon>Fungi</taxon>
        <taxon>Dikarya</taxon>
        <taxon>Ascomycota</taxon>
        <taxon>Pezizomycotina</taxon>
        <taxon>Dothideomycetes</taxon>
        <taxon>Dothideomycetes incertae sedis</taxon>
        <taxon>Botryosphaeriales</taxon>
        <taxon>Botryosphaeriaceae</taxon>
        <taxon>Lasiodiplodia</taxon>
    </lineage>
</organism>
<gene>
    <name evidence="1" type="ORF">O1611_g2256</name>
</gene>
<sequence length="324" mass="35901">MEPPLPSVQTLTEECIAKFEDLITLRPPRRIELECRLADLNLWADGVGALLKPGASLNSSPWGRISDLAVVRNVLNMLAESLDYCKEVDETEASFEESIQNVDFVIENLTLIGVAIQGNWKASRNRGVDQTFDPDAYSEFRTHLQCIVLLRPTQETRFSQMGNGDCVTELDPAKLTPLQSRLIDANLRRRHKFCVAQKATNTQLLVPAEPFVTSNPLPRSPSPNVQNVAQSQGSLAHLVSDDPSHPAPIVSRFSLASTAEGTLQYKQDVTKNNSEPAKTQITSITSNTEFPQYPPLPLGRQVAKCPCCCQSLPVEDFRNSTTWK</sequence>
<accession>A0ACC2JVL3</accession>
<dbReference type="Proteomes" id="UP001153332">
    <property type="component" value="Unassembled WGS sequence"/>
</dbReference>
<evidence type="ECO:0000313" key="1">
    <source>
        <dbReference type="EMBL" id="KAJ8131372.1"/>
    </source>
</evidence>
<dbReference type="EMBL" id="JAPUUL010000304">
    <property type="protein sequence ID" value="KAJ8131372.1"/>
    <property type="molecule type" value="Genomic_DNA"/>
</dbReference>
<proteinExistence type="predicted"/>
<protein>
    <submittedName>
        <fullName evidence="1">Uncharacterized protein</fullName>
    </submittedName>
</protein>
<reference evidence="1" key="1">
    <citation type="submission" date="2022-12" db="EMBL/GenBank/DDBJ databases">
        <title>Genome Sequence of Lasiodiplodia mahajangana.</title>
        <authorList>
            <person name="Buettner E."/>
        </authorList>
    </citation>
    <scope>NUCLEOTIDE SEQUENCE</scope>
    <source>
        <strain evidence="1">VT137</strain>
    </source>
</reference>